<evidence type="ECO:0000313" key="4">
    <source>
        <dbReference type="Proteomes" id="UP000256964"/>
    </source>
</evidence>
<dbReference type="Proteomes" id="UP000256964">
    <property type="component" value="Unassembled WGS sequence"/>
</dbReference>
<evidence type="ECO:0008006" key="5">
    <source>
        <dbReference type="Google" id="ProtNLM"/>
    </source>
</evidence>
<protein>
    <recommendedName>
        <fullName evidence="5">C2H2-type domain-containing protein</fullName>
    </recommendedName>
</protein>
<keyword evidence="4" id="KW-1185">Reference proteome</keyword>
<gene>
    <name evidence="3" type="ORF">OH76DRAFT_1089150</name>
</gene>
<accession>A0A371CW75</accession>
<organism evidence="3 4">
    <name type="scientific">Lentinus brumalis</name>
    <dbReference type="NCBI Taxonomy" id="2498619"/>
    <lineage>
        <taxon>Eukaryota</taxon>
        <taxon>Fungi</taxon>
        <taxon>Dikarya</taxon>
        <taxon>Basidiomycota</taxon>
        <taxon>Agaricomycotina</taxon>
        <taxon>Agaricomycetes</taxon>
        <taxon>Polyporales</taxon>
        <taxon>Polyporaceae</taxon>
        <taxon>Lentinus</taxon>
    </lineage>
</organism>
<evidence type="ECO:0000313" key="3">
    <source>
        <dbReference type="EMBL" id="RDX44534.1"/>
    </source>
</evidence>
<feature type="chain" id="PRO_5016860929" description="C2H2-type domain-containing protein" evidence="2">
    <location>
        <begin position="29"/>
        <end position="203"/>
    </location>
</feature>
<feature type="region of interest" description="Disordered" evidence="1">
    <location>
        <begin position="152"/>
        <end position="203"/>
    </location>
</feature>
<dbReference type="AlphaFoldDB" id="A0A371CW75"/>
<sequence>MEVSCTRITILISRLAHSLLLLPPSVNSPPLNAYMDPNPPTPTTTDPPPHPLPRPPPNPYEYGHKLCTCGHTFRKIHSGGAWILTSTKRSHESKTSFMNSPYYWRGRARGRGAGSTTATEFRERWRAARRARGQLAGHGSTNVSARMANLRRERGGHGHGHGRARGTVRTRDSDAALPTQASDNAVAAHGTVAPGAREAVSDA</sequence>
<feature type="region of interest" description="Disordered" evidence="1">
    <location>
        <begin position="28"/>
        <end position="56"/>
    </location>
</feature>
<proteinExistence type="predicted"/>
<feature type="compositionally biased region" description="Pro residues" evidence="1">
    <location>
        <begin position="37"/>
        <end position="56"/>
    </location>
</feature>
<evidence type="ECO:0000256" key="1">
    <source>
        <dbReference type="SAM" id="MobiDB-lite"/>
    </source>
</evidence>
<name>A0A371CW75_9APHY</name>
<feature type="signal peptide" evidence="2">
    <location>
        <begin position="1"/>
        <end position="28"/>
    </location>
</feature>
<evidence type="ECO:0000256" key="2">
    <source>
        <dbReference type="SAM" id="SignalP"/>
    </source>
</evidence>
<keyword evidence="2" id="KW-0732">Signal</keyword>
<feature type="compositionally biased region" description="Basic residues" evidence="1">
    <location>
        <begin position="157"/>
        <end position="168"/>
    </location>
</feature>
<dbReference type="EMBL" id="KZ857448">
    <property type="protein sequence ID" value="RDX44534.1"/>
    <property type="molecule type" value="Genomic_DNA"/>
</dbReference>
<reference evidence="3 4" key="1">
    <citation type="journal article" date="2018" name="Biotechnol. Biofuels">
        <title>Integrative visual omics of the white-rot fungus Polyporus brumalis exposes the biotechnological potential of its oxidative enzymes for delignifying raw plant biomass.</title>
        <authorList>
            <person name="Miyauchi S."/>
            <person name="Rancon A."/>
            <person name="Drula E."/>
            <person name="Hage H."/>
            <person name="Chaduli D."/>
            <person name="Favel A."/>
            <person name="Grisel S."/>
            <person name="Henrissat B."/>
            <person name="Herpoel-Gimbert I."/>
            <person name="Ruiz-Duenas F.J."/>
            <person name="Chevret D."/>
            <person name="Hainaut M."/>
            <person name="Lin J."/>
            <person name="Wang M."/>
            <person name="Pangilinan J."/>
            <person name="Lipzen A."/>
            <person name="Lesage-Meessen L."/>
            <person name="Navarro D."/>
            <person name="Riley R."/>
            <person name="Grigoriev I.V."/>
            <person name="Zhou S."/>
            <person name="Raouche S."/>
            <person name="Rosso M.N."/>
        </authorList>
    </citation>
    <scope>NUCLEOTIDE SEQUENCE [LARGE SCALE GENOMIC DNA]</scope>
    <source>
        <strain evidence="3 4">BRFM 1820</strain>
    </source>
</reference>